<dbReference type="AlphaFoldDB" id="A0A9Q3I7X0"/>
<protein>
    <recommendedName>
        <fullName evidence="2">Retrovirus-related Pol polyprotein from transposon TNT 1-94-like beta-barrel domain-containing protein</fullName>
    </recommendedName>
</protein>
<feature type="domain" description="Retrovirus-related Pol polyprotein from transposon TNT 1-94-like beta-barrel" evidence="2">
    <location>
        <begin position="125"/>
        <end position="177"/>
    </location>
</feature>
<name>A0A9Q3I7X0_9BASI</name>
<dbReference type="Pfam" id="PF22936">
    <property type="entry name" value="Pol_BBD"/>
    <property type="match status" value="1"/>
</dbReference>
<sequence length="180" mass="19986">MSGESVARPEIVMTKLLDLINNQKTKDINSSNKESDSSKMSTLLSNAMAYPYKILYVCQNGKHNPKNTTNKEISCWVEHPELRPPSNRGRKKFSKQDNEAETHQTGASALLTAQIANTTDKNSLVVDCGATHHMFNDKKLFKSFIKTKELKIATSDPTSSLIPTGKGTVTIMMDNNKLIL</sequence>
<dbReference type="EMBL" id="AVOT02035256">
    <property type="protein sequence ID" value="MBW0529555.1"/>
    <property type="molecule type" value="Genomic_DNA"/>
</dbReference>
<reference evidence="3" key="1">
    <citation type="submission" date="2021-03" db="EMBL/GenBank/DDBJ databases">
        <title>Draft genome sequence of rust myrtle Austropuccinia psidii MF-1, a brazilian biotype.</title>
        <authorList>
            <person name="Quecine M.C."/>
            <person name="Pachon D.M.R."/>
            <person name="Bonatelli M.L."/>
            <person name="Correr F.H."/>
            <person name="Franceschini L.M."/>
            <person name="Leite T.F."/>
            <person name="Margarido G.R.A."/>
            <person name="Almeida C.A."/>
            <person name="Ferrarezi J.A."/>
            <person name="Labate C.A."/>
        </authorList>
    </citation>
    <scope>NUCLEOTIDE SEQUENCE</scope>
    <source>
        <strain evidence="3">MF-1</strain>
    </source>
</reference>
<feature type="region of interest" description="Disordered" evidence="1">
    <location>
        <begin position="80"/>
        <end position="104"/>
    </location>
</feature>
<evidence type="ECO:0000313" key="3">
    <source>
        <dbReference type="EMBL" id="MBW0529555.1"/>
    </source>
</evidence>
<evidence type="ECO:0000259" key="2">
    <source>
        <dbReference type="Pfam" id="PF22936"/>
    </source>
</evidence>
<dbReference type="OrthoDB" id="3251181at2759"/>
<keyword evidence="4" id="KW-1185">Reference proteome</keyword>
<organism evidence="3 4">
    <name type="scientific">Austropuccinia psidii MF-1</name>
    <dbReference type="NCBI Taxonomy" id="1389203"/>
    <lineage>
        <taxon>Eukaryota</taxon>
        <taxon>Fungi</taxon>
        <taxon>Dikarya</taxon>
        <taxon>Basidiomycota</taxon>
        <taxon>Pucciniomycotina</taxon>
        <taxon>Pucciniomycetes</taxon>
        <taxon>Pucciniales</taxon>
        <taxon>Sphaerophragmiaceae</taxon>
        <taxon>Austropuccinia</taxon>
    </lineage>
</organism>
<proteinExistence type="predicted"/>
<dbReference type="Proteomes" id="UP000765509">
    <property type="component" value="Unassembled WGS sequence"/>
</dbReference>
<evidence type="ECO:0000256" key="1">
    <source>
        <dbReference type="SAM" id="MobiDB-lite"/>
    </source>
</evidence>
<gene>
    <name evidence="3" type="ORF">O181_069270</name>
</gene>
<comment type="caution">
    <text evidence="3">The sequence shown here is derived from an EMBL/GenBank/DDBJ whole genome shotgun (WGS) entry which is preliminary data.</text>
</comment>
<dbReference type="InterPro" id="IPR054722">
    <property type="entry name" value="PolX-like_BBD"/>
</dbReference>
<accession>A0A9Q3I7X0</accession>
<evidence type="ECO:0000313" key="4">
    <source>
        <dbReference type="Proteomes" id="UP000765509"/>
    </source>
</evidence>